<dbReference type="InterPro" id="IPR011701">
    <property type="entry name" value="MFS"/>
</dbReference>
<dbReference type="GO" id="GO:0022857">
    <property type="term" value="F:transmembrane transporter activity"/>
    <property type="evidence" value="ECO:0007669"/>
    <property type="project" value="InterPro"/>
</dbReference>
<sequence length="474" mass="48381">MTDIASPPASWRELLGGRYLGTSIVLAGGVALYATNEFLTSSLLPNTLAEIGGSRLYAWVTTLYLVGSVVAATMVNPMLLRVGARTSYLTGLAVFGAASLVCGAAPNMEVLIAGRALQGVAGGLLAGLGYAVINAALPRYLWTRGSALVSAMWGVATVVGPATGGLFAQFGLWRWAFAAMAVLAALMAMLVPAALSSTTVDPNPDSTVVKVPVWSLLLIGAAALAVSVAEIPSDFLATVGLLAASIVLFGLFVIVDWRMHAAVLPPSVFGRGPLKSIYLTMAVLMGAAMVTTYVPFFGQRLAHLSPLAAGFLGAALALGWTVSEIVSASLTNQRLIGRVIGVSPMVVASGLALGVAARHTESSVWTSALWAVALLVAGIGIGMAWPHLSVRAMASVDDPAEGGAAAAAINTVQLVSAAFGAGLAGVVVNSSMGDDLLAARWLFTAFTALSVVGLAASYSATRGARPTDRVDSLR</sequence>
<dbReference type="InterPro" id="IPR036259">
    <property type="entry name" value="MFS_trans_sf"/>
</dbReference>
<dbReference type="RefSeq" id="WP_085270749.1">
    <property type="nucleotide sequence ID" value="NZ_AP022614.1"/>
</dbReference>
<evidence type="ECO:0000313" key="6">
    <source>
        <dbReference type="EMBL" id="BBZ44402.1"/>
    </source>
</evidence>
<evidence type="ECO:0000256" key="1">
    <source>
        <dbReference type="ARBA" id="ARBA00004651"/>
    </source>
</evidence>
<dbReference type="Proteomes" id="UP000467105">
    <property type="component" value="Chromosome"/>
</dbReference>
<dbReference type="Pfam" id="PF07690">
    <property type="entry name" value="MFS_1"/>
    <property type="match status" value="1"/>
</dbReference>
<dbReference type="PANTHER" id="PTHR23501">
    <property type="entry name" value="MAJOR FACILITATOR SUPERFAMILY"/>
    <property type="match status" value="1"/>
</dbReference>
<dbReference type="AlphaFoldDB" id="A0A7I7YT87"/>
<dbReference type="PROSITE" id="PS50850">
    <property type="entry name" value="MFS"/>
    <property type="match status" value="1"/>
</dbReference>
<evidence type="ECO:0000256" key="5">
    <source>
        <dbReference type="ARBA" id="ARBA00023136"/>
    </source>
</evidence>
<proteinExistence type="predicted"/>
<dbReference type="Gene3D" id="1.20.1250.20">
    <property type="entry name" value="MFS general substrate transporter like domains"/>
    <property type="match status" value="1"/>
</dbReference>
<keyword evidence="2" id="KW-0813">Transport</keyword>
<dbReference type="Gene3D" id="1.20.1720.10">
    <property type="entry name" value="Multidrug resistance protein D"/>
    <property type="match status" value="1"/>
</dbReference>
<evidence type="ECO:0000256" key="3">
    <source>
        <dbReference type="ARBA" id="ARBA00022692"/>
    </source>
</evidence>
<name>A0A7I7YT87_9MYCO</name>
<dbReference type="OrthoDB" id="3503984at2"/>
<organism evidence="6 7">
    <name type="scientific">Mycobacterium parmense</name>
    <dbReference type="NCBI Taxonomy" id="185642"/>
    <lineage>
        <taxon>Bacteria</taxon>
        <taxon>Bacillati</taxon>
        <taxon>Actinomycetota</taxon>
        <taxon>Actinomycetes</taxon>
        <taxon>Mycobacteriales</taxon>
        <taxon>Mycobacteriaceae</taxon>
        <taxon>Mycobacterium</taxon>
        <taxon>Mycobacterium simiae complex</taxon>
    </lineage>
</organism>
<evidence type="ECO:0000313" key="7">
    <source>
        <dbReference type="Proteomes" id="UP000467105"/>
    </source>
</evidence>
<keyword evidence="4" id="KW-1133">Transmembrane helix</keyword>
<gene>
    <name evidence="6" type="ORF">MPRM_16830</name>
</gene>
<evidence type="ECO:0000256" key="4">
    <source>
        <dbReference type="ARBA" id="ARBA00022989"/>
    </source>
</evidence>
<comment type="subcellular location">
    <subcellularLocation>
        <location evidence="1">Cell membrane</location>
        <topology evidence="1">Multi-pass membrane protein</topology>
    </subcellularLocation>
</comment>
<reference evidence="6 7" key="1">
    <citation type="journal article" date="2019" name="Emerg. Microbes Infect.">
        <title>Comprehensive subspecies identification of 175 nontuberculous mycobacteria species based on 7547 genomic profiles.</title>
        <authorList>
            <person name="Matsumoto Y."/>
            <person name="Kinjo T."/>
            <person name="Motooka D."/>
            <person name="Nabeya D."/>
            <person name="Jung N."/>
            <person name="Uechi K."/>
            <person name="Horii T."/>
            <person name="Iida T."/>
            <person name="Fujita J."/>
            <person name="Nakamura S."/>
        </authorList>
    </citation>
    <scope>NUCLEOTIDE SEQUENCE [LARGE SCALE GENOMIC DNA]</scope>
    <source>
        <strain evidence="6 7">JCM 14742</strain>
    </source>
</reference>
<keyword evidence="5" id="KW-0472">Membrane</keyword>
<keyword evidence="3" id="KW-0812">Transmembrane</keyword>
<keyword evidence="7" id="KW-1185">Reference proteome</keyword>
<accession>A0A7I7YT87</accession>
<evidence type="ECO:0000256" key="2">
    <source>
        <dbReference type="ARBA" id="ARBA00022448"/>
    </source>
</evidence>
<dbReference type="EMBL" id="AP022614">
    <property type="protein sequence ID" value="BBZ44402.1"/>
    <property type="molecule type" value="Genomic_DNA"/>
</dbReference>
<dbReference type="InterPro" id="IPR020846">
    <property type="entry name" value="MFS_dom"/>
</dbReference>
<dbReference type="PANTHER" id="PTHR23501:SF154">
    <property type="entry name" value="MULTIDRUG-EFFLUX TRANSPORTER RV1634-RELATED"/>
    <property type="match status" value="1"/>
</dbReference>
<protein>
    <submittedName>
        <fullName evidence="6">MFS transporter</fullName>
    </submittedName>
</protein>
<dbReference type="SUPFAM" id="SSF103473">
    <property type="entry name" value="MFS general substrate transporter"/>
    <property type="match status" value="1"/>
</dbReference>
<dbReference type="GO" id="GO:0005886">
    <property type="term" value="C:plasma membrane"/>
    <property type="evidence" value="ECO:0007669"/>
    <property type="project" value="UniProtKB-SubCell"/>
</dbReference>